<proteinExistence type="predicted"/>
<evidence type="ECO:0000313" key="3">
    <source>
        <dbReference type="Proteomes" id="UP000324252"/>
    </source>
</evidence>
<dbReference type="Pfam" id="PF12697">
    <property type="entry name" value="Abhydrolase_6"/>
    <property type="match status" value="1"/>
</dbReference>
<keyword evidence="3" id="KW-1185">Reference proteome</keyword>
<dbReference type="PANTHER" id="PTHR43798:SF33">
    <property type="entry name" value="HYDROLASE, PUTATIVE (AFU_ORTHOLOGUE AFUA_2G14860)-RELATED"/>
    <property type="match status" value="1"/>
</dbReference>
<dbReference type="InterPro" id="IPR000073">
    <property type="entry name" value="AB_hydrolase_1"/>
</dbReference>
<dbReference type="PRINTS" id="PR00111">
    <property type="entry name" value="ABHYDROLASE"/>
</dbReference>
<sequence>MAAEFETLDYEIGGVRTVIKAIGAGKPVLFLHGAATLEGFDFARGLADRFRVLCPSHPGMGHSGDAPHVADISDFLIHYLDLLDALDLPEKPHLIGFSMGGWLATELAAIARDRFDKVVLMAPAGLNDPAWPATDLGAIAPQDFPGYLAHDVNVALRYFPDGSDPAAAEAFGAARGRESETVGRICAPLGMGHPNLRRFLSRITNPTLVVWGTEDRLLPAGQAPLWVDALPDGRLITVEGVGHLIAQERPEIMAGIGDFLSN</sequence>
<name>A0A1H0L677_9RHOB</name>
<gene>
    <name evidence="2" type="ORF">SAMN05444142_10837</name>
</gene>
<dbReference type="AlphaFoldDB" id="A0A1H0L677"/>
<reference evidence="2 3" key="1">
    <citation type="submission" date="2016-11" db="EMBL/GenBank/DDBJ databases">
        <authorList>
            <person name="Varghese N."/>
            <person name="Submissions S."/>
        </authorList>
    </citation>
    <scope>NUCLEOTIDE SEQUENCE [LARGE SCALE GENOMIC DNA]</scope>
    <source>
        <strain evidence="2 3">DSM 29620</strain>
    </source>
</reference>
<organism evidence="2 3">
    <name type="scientific">Lutimaribacter pacificus</name>
    <dbReference type="NCBI Taxonomy" id="391948"/>
    <lineage>
        <taxon>Bacteria</taxon>
        <taxon>Pseudomonadati</taxon>
        <taxon>Pseudomonadota</taxon>
        <taxon>Alphaproteobacteria</taxon>
        <taxon>Rhodobacterales</taxon>
        <taxon>Roseobacteraceae</taxon>
        <taxon>Lutimaribacter</taxon>
    </lineage>
</organism>
<dbReference type="InterPro" id="IPR050266">
    <property type="entry name" value="AB_hydrolase_sf"/>
</dbReference>
<dbReference type="SUPFAM" id="SSF53474">
    <property type="entry name" value="alpha/beta-Hydrolases"/>
    <property type="match status" value="1"/>
</dbReference>
<dbReference type="InterPro" id="IPR029058">
    <property type="entry name" value="AB_hydrolase_fold"/>
</dbReference>
<accession>A0A1H0L677</accession>
<feature type="domain" description="AB hydrolase-1" evidence="1">
    <location>
        <begin position="28"/>
        <end position="254"/>
    </location>
</feature>
<dbReference type="PANTHER" id="PTHR43798">
    <property type="entry name" value="MONOACYLGLYCEROL LIPASE"/>
    <property type="match status" value="1"/>
</dbReference>
<protein>
    <submittedName>
        <fullName evidence="2">Pimeloyl-ACP methyl ester carboxylesterase</fullName>
    </submittedName>
</protein>
<dbReference type="Proteomes" id="UP000324252">
    <property type="component" value="Unassembled WGS sequence"/>
</dbReference>
<dbReference type="EMBL" id="FQZZ01000008">
    <property type="protein sequence ID" value="SHK70534.1"/>
    <property type="molecule type" value="Genomic_DNA"/>
</dbReference>
<dbReference type="OrthoDB" id="9804723at2"/>
<dbReference type="GO" id="GO:0016020">
    <property type="term" value="C:membrane"/>
    <property type="evidence" value="ECO:0007669"/>
    <property type="project" value="TreeGrafter"/>
</dbReference>
<evidence type="ECO:0000259" key="1">
    <source>
        <dbReference type="Pfam" id="PF12697"/>
    </source>
</evidence>
<dbReference type="RefSeq" id="WP_149789120.1">
    <property type="nucleotide sequence ID" value="NZ_FNIO01000007.1"/>
</dbReference>
<dbReference type="Gene3D" id="3.40.50.1820">
    <property type="entry name" value="alpha/beta hydrolase"/>
    <property type="match status" value="1"/>
</dbReference>
<evidence type="ECO:0000313" key="2">
    <source>
        <dbReference type="EMBL" id="SHK70534.1"/>
    </source>
</evidence>